<comment type="caution">
    <text evidence="4">The sequence shown here is derived from an EMBL/GenBank/DDBJ whole genome shotgun (WGS) entry which is preliminary data.</text>
</comment>
<dbReference type="Pfam" id="PF19305">
    <property type="entry name" value="MmgE_PrpD_C"/>
    <property type="match status" value="1"/>
</dbReference>
<feature type="domain" description="MmgE/PrpD N-terminal" evidence="2">
    <location>
        <begin position="5"/>
        <end position="249"/>
    </location>
</feature>
<dbReference type="InterPro" id="IPR036148">
    <property type="entry name" value="MmgE/PrpD_sf"/>
</dbReference>
<dbReference type="Proteomes" id="UP001500975">
    <property type="component" value="Unassembled WGS sequence"/>
</dbReference>
<dbReference type="Pfam" id="PF03972">
    <property type="entry name" value="MmgE_PrpD_N"/>
    <property type="match status" value="1"/>
</dbReference>
<dbReference type="InterPro" id="IPR045337">
    <property type="entry name" value="MmgE_PrpD_C"/>
</dbReference>
<protein>
    <submittedName>
        <fullName evidence="4">MmgE/PrpD family protein</fullName>
    </submittedName>
</protein>
<sequence length="478" mass="52308">MTLIEHLAEFATHTRYAELPPRVVEECKRDILDSIGCALAAPGQPKADMGIECAIRIGGNDGPATIIGTGQRSSIFGAAFANGELISTLDADSVLLPGHVSPYVLPGAFAVAEVARRSGKELIEAVAVSHEMSYRFGAAMSQNRDYKDGKAATAPVLGYSSTVFGATASAARLKRLTADQVANAFGIAAAITPVNAHRASLNHAPPATIKYLMAGALTQSALTAAEMGELGHRGDLQMLDDAEFGYPRFIGTVRWEPKALTEGLGVEWRFPDFQMYKPYPHCRVMHAPLDILIGLVHEHDLRPDEIEGITAYGEGWAYVLPSFMFREIRHVQDAQFCFAHGLALAAHRIVPGPKWQDPKNVFDPSVMKLMDKVKLEIHPTYFDEIAKHPSSRPSRVEIRARGQTFRGERLFPKGTPSSDPESFLTTEALAHKFRTFVDGLMPAAAAEEVIDAVLHLEQVDDFSTLMRKLVNQPKKRRS</sequence>
<accession>A0ABP8I900</accession>
<name>A0ABP8I900_9BURK</name>
<dbReference type="PANTHER" id="PTHR16943:SF8">
    <property type="entry name" value="2-METHYLCITRATE DEHYDRATASE"/>
    <property type="match status" value="1"/>
</dbReference>
<dbReference type="SUPFAM" id="SSF103378">
    <property type="entry name" value="2-methylcitrate dehydratase PrpD"/>
    <property type="match status" value="1"/>
</dbReference>
<organism evidence="4 5">
    <name type="scientific">Variovorax defluvii</name>
    <dbReference type="NCBI Taxonomy" id="913761"/>
    <lineage>
        <taxon>Bacteria</taxon>
        <taxon>Pseudomonadati</taxon>
        <taxon>Pseudomonadota</taxon>
        <taxon>Betaproteobacteria</taxon>
        <taxon>Burkholderiales</taxon>
        <taxon>Comamonadaceae</taxon>
        <taxon>Variovorax</taxon>
    </lineage>
</organism>
<dbReference type="Gene3D" id="1.10.4100.10">
    <property type="entry name" value="2-methylcitrate dehydratase PrpD"/>
    <property type="match status" value="1"/>
</dbReference>
<dbReference type="RefSeq" id="WP_345540658.1">
    <property type="nucleotide sequence ID" value="NZ_BAABGJ010000079.1"/>
</dbReference>
<evidence type="ECO:0000313" key="4">
    <source>
        <dbReference type="EMBL" id="GAA4353695.1"/>
    </source>
</evidence>
<dbReference type="Gene3D" id="3.30.1330.120">
    <property type="entry name" value="2-methylcitrate dehydratase PrpD"/>
    <property type="match status" value="1"/>
</dbReference>
<dbReference type="PANTHER" id="PTHR16943">
    <property type="entry name" value="2-METHYLCITRATE DEHYDRATASE-RELATED"/>
    <property type="match status" value="1"/>
</dbReference>
<dbReference type="EMBL" id="BAABGJ010000079">
    <property type="protein sequence ID" value="GAA4353695.1"/>
    <property type="molecule type" value="Genomic_DNA"/>
</dbReference>
<dbReference type="InterPro" id="IPR045336">
    <property type="entry name" value="MmgE_PrpD_N"/>
</dbReference>
<dbReference type="InterPro" id="IPR042183">
    <property type="entry name" value="MmgE/PrpD_sf_1"/>
</dbReference>
<evidence type="ECO:0000313" key="5">
    <source>
        <dbReference type="Proteomes" id="UP001500975"/>
    </source>
</evidence>
<evidence type="ECO:0000259" key="3">
    <source>
        <dbReference type="Pfam" id="PF19305"/>
    </source>
</evidence>
<gene>
    <name evidence="4" type="ORF">GCM10023165_44130</name>
</gene>
<dbReference type="InterPro" id="IPR042188">
    <property type="entry name" value="MmgE/PrpD_sf_2"/>
</dbReference>
<keyword evidence="5" id="KW-1185">Reference proteome</keyword>
<reference evidence="5" key="1">
    <citation type="journal article" date="2019" name="Int. J. Syst. Evol. Microbiol.">
        <title>The Global Catalogue of Microorganisms (GCM) 10K type strain sequencing project: providing services to taxonomists for standard genome sequencing and annotation.</title>
        <authorList>
            <consortium name="The Broad Institute Genomics Platform"/>
            <consortium name="The Broad Institute Genome Sequencing Center for Infectious Disease"/>
            <person name="Wu L."/>
            <person name="Ma J."/>
        </authorList>
    </citation>
    <scope>NUCLEOTIDE SEQUENCE [LARGE SCALE GENOMIC DNA]</scope>
    <source>
        <strain evidence="5">JCM 17804</strain>
    </source>
</reference>
<comment type="similarity">
    <text evidence="1">Belongs to the PrpD family.</text>
</comment>
<dbReference type="InterPro" id="IPR005656">
    <property type="entry name" value="MmgE_PrpD"/>
</dbReference>
<evidence type="ECO:0000256" key="1">
    <source>
        <dbReference type="ARBA" id="ARBA00006174"/>
    </source>
</evidence>
<feature type="domain" description="MmgE/PrpD C-terminal" evidence="3">
    <location>
        <begin position="279"/>
        <end position="455"/>
    </location>
</feature>
<proteinExistence type="inferred from homology"/>
<evidence type="ECO:0000259" key="2">
    <source>
        <dbReference type="Pfam" id="PF03972"/>
    </source>
</evidence>